<dbReference type="InterPro" id="IPR012337">
    <property type="entry name" value="RNaseH-like_sf"/>
</dbReference>
<dbReference type="InterPro" id="IPR036397">
    <property type="entry name" value="RNaseH_sf"/>
</dbReference>
<reference evidence="1" key="1">
    <citation type="submission" date="2020-05" db="EMBL/GenBank/DDBJ databases">
        <authorList>
            <person name="Chiriac C."/>
            <person name="Salcher M."/>
            <person name="Ghai R."/>
            <person name="Kavagutti S V."/>
        </authorList>
    </citation>
    <scope>NUCLEOTIDE SEQUENCE</scope>
</reference>
<dbReference type="EMBL" id="LR798267">
    <property type="protein sequence ID" value="CAB5219788.1"/>
    <property type="molecule type" value="Genomic_DNA"/>
</dbReference>
<evidence type="ECO:0000313" key="1">
    <source>
        <dbReference type="EMBL" id="CAB5219788.1"/>
    </source>
</evidence>
<gene>
    <name evidence="1" type="ORF">UFOVP221_142</name>
</gene>
<dbReference type="GO" id="GO:0003676">
    <property type="term" value="F:nucleic acid binding"/>
    <property type="evidence" value="ECO:0007669"/>
    <property type="project" value="InterPro"/>
</dbReference>
<dbReference type="SUPFAM" id="SSF53098">
    <property type="entry name" value="Ribonuclease H-like"/>
    <property type="match status" value="1"/>
</dbReference>
<organism evidence="1">
    <name type="scientific">uncultured Caudovirales phage</name>
    <dbReference type="NCBI Taxonomy" id="2100421"/>
    <lineage>
        <taxon>Viruses</taxon>
        <taxon>Duplodnaviria</taxon>
        <taxon>Heunggongvirae</taxon>
        <taxon>Uroviricota</taxon>
        <taxon>Caudoviricetes</taxon>
        <taxon>Peduoviridae</taxon>
        <taxon>Maltschvirus</taxon>
        <taxon>Maltschvirus maltsch</taxon>
    </lineage>
</organism>
<protein>
    <submittedName>
        <fullName evidence="1">Uncharacterized protein</fullName>
    </submittedName>
</protein>
<dbReference type="Gene3D" id="3.30.420.10">
    <property type="entry name" value="Ribonuclease H-like superfamily/Ribonuclease H"/>
    <property type="match status" value="1"/>
</dbReference>
<proteinExistence type="predicted"/>
<name>A0A6J7WSH9_9CAUD</name>
<accession>A0A6J7WSH9</accession>
<sequence length="195" mass="21576">MTAGKEKHFGPGVSKTKFIAIGIDQSLTGFALSAVSLDDPSHHDTWVYKSPYNGVQRLYDISQWMRGKFMSLSGHKIVDVAMEGTVLASHSALVLGELSAVVKMTLWVMCGNQPELRTPLQIPPMTLKKYASGKGTSKKQEMLLQIYKRWGIEFNDDNAADAYALARLAGSVQIDAIEKSIVEQVLDPKYRDTIQ</sequence>